<dbReference type="InterPro" id="IPR010865">
    <property type="entry name" value="DUF1499"/>
</dbReference>
<dbReference type="EMBL" id="UOFO01000055">
    <property type="protein sequence ID" value="VAW84922.1"/>
    <property type="molecule type" value="Genomic_DNA"/>
</dbReference>
<evidence type="ECO:0008006" key="2">
    <source>
        <dbReference type="Google" id="ProtNLM"/>
    </source>
</evidence>
<dbReference type="AlphaFoldDB" id="A0A3B0ZBM6"/>
<protein>
    <recommendedName>
        <fullName evidence="2">DUF1499 domain-containing protein</fullName>
    </recommendedName>
</protein>
<proteinExistence type="predicted"/>
<reference evidence="1" key="1">
    <citation type="submission" date="2018-06" db="EMBL/GenBank/DDBJ databases">
        <authorList>
            <person name="Zhirakovskaya E."/>
        </authorList>
    </citation>
    <scope>NUCLEOTIDE SEQUENCE</scope>
</reference>
<dbReference type="PANTHER" id="PTHR34801:SF6">
    <property type="entry name" value="SLL1620 PROTEIN"/>
    <property type="match status" value="1"/>
</dbReference>
<name>A0A3B0ZBM6_9ZZZZ</name>
<sequence length="149" mass="16761">MKLILVLLVAFSLLVATAFVFLAYQSKTVPDLGLREGRLAACVNTKNCVNSMASDSQGIEPIRFEGGRSDAWIKMKRAVQASGGNIEQEKENYLWATFRSPLFSFVDDVEILMDAESQWFNIRSASRVGQSDFSANRKRVEILRKAFME</sequence>
<accession>A0A3B0ZBM6</accession>
<dbReference type="PIRSF" id="PIRSF026426">
    <property type="entry name" value="DUF1499"/>
    <property type="match status" value="1"/>
</dbReference>
<dbReference type="PANTHER" id="PTHR34801">
    <property type="entry name" value="EXPRESSED PROTEIN"/>
    <property type="match status" value="1"/>
</dbReference>
<dbReference type="Pfam" id="PF07386">
    <property type="entry name" value="DUF1499"/>
    <property type="match status" value="1"/>
</dbReference>
<gene>
    <name evidence="1" type="ORF">MNBD_GAMMA16-1581</name>
</gene>
<organism evidence="1">
    <name type="scientific">hydrothermal vent metagenome</name>
    <dbReference type="NCBI Taxonomy" id="652676"/>
    <lineage>
        <taxon>unclassified sequences</taxon>
        <taxon>metagenomes</taxon>
        <taxon>ecological metagenomes</taxon>
    </lineage>
</organism>
<evidence type="ECO:0000313" key="1">
    <source>
        <dbReference type="EMBL" id="VAW84922.1"/>
    </source>
</evidence>